<accession>A0A3B0ZBV8</accession>
<dbReference type="InterPro" id="IPR038371">
    <property type="entry name" value="Cu_polyphenol_OxRdtase_sf"/>
</dbReference>
<evidence type="ECO:0000256" key="9">
    <source>
        <dbReference type="ARBA" id="ARBA00049893"/>
    </source>
</evidence>
<comment type="catalytic activity">
    <reaction evidence="8">
        <text>adenosine + phosphate = alpha-D-ribose 1-phosphate + adenine</text>
        <dbReference type="Rhea" id="RHEA:27642"/>
        <dbReference type="ChEBI" id="CHEBI:16335"/>
        <dbReference type="ChEBI" id="CHEBI:16708"/>
        <dbReference type="ChEBI" id="CHEBI:43474"/>
        <dbReference type="ChEBI" id="CHEBI:57720"/>
        <dbReference type="EC" id="2.4.2.1"/>
    </reaction>
    <physiologicalReaction direction="left-to-right" evidence="8">
        <dbReference type="Rhea" id="RHEA:27643"/>
    </physiologicalReaction>
</comment>
<dbReference type="GO" id="GO:0017061">
    <property type="term" value="F:S-methyl-5-thioadenosine phosphorylase activity"/>
    <property type="evidence" value="ECO:0007669"/>
    <property type="project" value="UniProtKB-EC"/>
</dbReference>
<sequence length="253" mass="27522">MIHPDWPAPETVQALTTTRQGGTSKRPWNSLNLADHVGDDPLTVQENRRYLRRVLSLPSEPVWLRQVHGDEVVETACHIKDPGGENSSSSLMEPPQADASVSREPGRVSAVLTADCLPALFCDRSGSCVAAAHAGWRGLAAGVLERTVQVMGVAPEELLVWLGPAIGPQVFEVGDEVHAAFTEQHAQADDAFAPRPQGRWLADLYQLARIRLSSVGVSAVYGGDRCTFTEADHFYSYRRDGVTGRMATLIWLG</sequence>
<name>A0A3B0ZBV8_9ZZZZ</name>
<dbReference type="NCBIfam" id="TIGR00726">
    <property type="entry name" value="peptidoglycan editing factor PgeF"/>
    <property type="match status" value="1"/>
</dbReference>
<keyword evidence="6" id="KW-0862">Zinc</keyword>
<dbReference type="SUPFAM" id="SSF64438">
    <property type="entry name" value="CNF1/YfiH-like putative cysteine hydrolases"/>
    <property type="match status" value="1"/>
</dbReference>
<dbReference type="Pfam" id="PF02578">
    <property type="entry name" value="Cu-oxidase_4"/>
    <property type="match status" value="1"/>
</dbReference>
<keyword evidence="5" id="KW-0378">Hydrolase</keyword>
<comment type="catalytic activity">
    <reaction evidence="7">
        <text>adenosine + H2O + H(+) = inosine + NH4(+)</text>
        <dbReference type="Rhea" id="RHEA:24408"/>
        <dbReference type="ChEBI" id="CHEBI:15377"/>
        <dbReference type="ChEBI" id="CHEBI:15378"/>
        <dbReference type="ChEBI" id="CHEBI:16335"/>
        <dbReference type="ChEBI" id="CHEBI:17596"/>
        <dbReference type="ChEBI" id="CHEBI:28938"/>
        <dbReference type="EC" id="3.5.4.4"/>
    </reaction>
    <physiologicalReaction direction="left-to-right" evidence="7">
        <dbReference type="Rhea" id="RHEA:24409"/>
    </physiologicalReaction>
</comment>
<keyword evidence="4" id="KW-0479">Metal-binding</keyword>
<dbReference type="GO" id="GO:0016787">
    <property type="term" value="F:hydrolase activity"/>
    <property type="evidence" value="ECO:0007669"/>
    <property type="project" value="UniProtKB-KW"/>
</dbReference>
<reference evidence="11" key="1">
    <citation type="submission" date="2018-06" db="EMBL/GenBank/DDBJ databases">
        <authorList>
            <person name="Zhirakovskaya E."/>
        </authorList>
    </citation>
    <scope>NUCLEOTIDE SEQUENCE</scope>
</reference>
<evidence type="ECO:0000256" key="8">
    <source>
        <dbReference type="ARBA" id="ARBA00048968"/>
    </source>
</evidence>
<comment type="catalytic activity">
    <reaction evidence="9">
        <text>S-methyl-5'-thioadenosine + phosphate = 5-(methylsulfanyl)-alpha-D-ribose 1-phosphate + adenine</text>
        <dbReference type="Rhea" id="RHEA:11852"/>
        <dbReference type="ChEBI" id="CHEBI:16708"/>
        <dbReference type="ChEBI" id="CHEBI:17509"/>
        <dbReference type="ChEBI" id="CHEBI:43474"/>
        <dbReference type="ChEBI" id="CHEBI:58533"/>
        <dbReference type="EC" id="2.4.2.28"/>
    </reaction>
    <physiologicalReaction direction="left-to-right" evidence="9">
        <dbReference type="Rhea" id="RHEA:11853"/>
    </physiologicalReaction>
</comment>
<evidence type="ECO:0000256" key="7">
    <source>
        <dbReference type="ARBA" id="ARBA00047989"/>
    </source>
</evidence>
<gene>
    <name evidence="11" type="ORF">MNBD_GAMMA14-1445</name>
</gene>
<dbReference type="EMBL" id="UOFM01000249">
    <property type="protein sequence ID" value="VAW78206.1"/>
    <property type="molecule type" value="Genomic_DNA"/>
</dbReference>
<dbReference type="GO" id="GO:0005507">
    <property type="term" value="F:copper ion binding"/>
    <property type="evidence" value="ECO:0007669"/>
    <property type="project" value="TreeGrafter"/>
</dbReference>
<comment type="catalytic activity">
    <reaction evidence="1">
        <text>inosine + phosphate = alpha-D-ribose 1-phosphate + hypoxanthine</text>
        <dbReference type="Rhea" id="RHEA:27646"/>
        <dbReference type="ChEBI" id="CHEBI:17368"/>
        <dbReference type="ChEBI" id="CHEBI:17596"/>
        <dbReference type="ChEBI" id="CHEBI:43474"/>
        <dbReference type="ChEBI" id="CHEBI:57720"/>
        <dbReference type="EC" id="2.4.2.1"/>
    </reaction>
    <physiologicalReaction direction="left-to-right" evidence="1">
        <dbReference type="Rhea" id="RHEA:27647"/>
    </physiologicalReaction>
</comment>
<evidence type="ECO:0000256" key="5">
    <source>
        <dbReference type="ARBA" id="ARBA00022801"/>
    </source>
</evidence>
<dbReference type="PANTHER" id="PTHR30616:SF2">
    <property type="entry name" value="PURINE NUCLEOSIDE PHOSPHORYLASE LACC1"/>
    <property type="match status" value="1"/>
</dbReference>
<dbReference type="PANTHER" id="PTHR30616">
    <property type="entry name" value="UNCHARACTERIZED PROTEIN YFIH"/>
    <property type="match status" value="1"/>
</dbReference>
<dbReference type="CDD" id="cd16833">
    <property type="entry name" value="YfiH"/>
    <property type="match status" value="1"/>
</dbReference>
<keyword evidence="3" id="KW-0808">Transferase</keyword>
<evidence type="ECO:0000256" key="3">
    <source>
        <dbReference type="ARBA" id="ARBA00022679"/>
    </source>
</evidence>
<dbReference type="Gene3D" id="3.60.140.10">
    <property type="entry name" value="CNF1/YfiH-like putative cysteine hydrolases"/>
    <property type="match status" value="1"/>
</dbReference>
<evidence type="ECO:0000256" key="4">
    <source>
        <dbReference type="ARBA" id="ARBA00022723"/>
    </source>
</evidence>
<dbReference type="AlphaFoldDB" id="A0A3B0ZBV8"/>
<dbReference type="InterPro" id="IPR003730">
    <property type="entry name" value="Cu_polyphenol_OxRdtase"/>
</dbReference>
<comment type="similarity">
    <text evidence="2">Belongs to the purine nucleoside phosphorylase YfiH/LACC1 family.</text>
</comment>
<evidence type="ECO:0000256" key="2">
    <source>
        <dbReference type="ARBA" id="ARBA00007353"/>
    </source>
</evidence>
<organism evidence="11">
    <name type="scientific">hydrothermal vent metagenome</name>
    <dbReference type="NCBI Taxonomy" id="652676"/>
    <lineage>
        <taxon>unclassified sequences</taxon>
        <taxon>metagenomes</taxon>
        <taxon>ecological metagenomes</taxon>
    </lineage>
</organism>
<evidence type="ECO:0000313" key="11">
    <source>
        <dbReference type="EMBL" id="VAW78206.1"/>
    </source>
</evidence>
<evidence type="ECO:0000256" key="1">
    <source>
        <dbReference type="ARBA" id="ARBA00000553"/>
    </source>
</evidence>
<feature type="region of interest" description="Disordered" evidence="10">
    <location>
        <begin position="80"/>
        <end position="104"/>
    </location>
</feature>
<evidence type="ECO:0000256" key="6">
    <source>
        <dbReference type="ARBA" id="ARBA00022833"/>
    </source>
</evidence>
<proteinExistence type="inferred from homology"/>
<evidence type="ECO:0000256" key="10">
    <source>
        <dbReference type="SAM" id="MobiDB-lite"/>
    </source>
</evidence>
<protein>
    <submittedName>
        <fullName evidence="11">FIG00003370: Multicopper polyphenol oxidase</fullName>
    </submittedName>
</protein>
<dbReference type="InterPro" id="IPR011324">
    <property type="entry name" value="Cytotoxic_necrot_fac-like_cat"/>
</dbReference>